<evidence type="ECO:0000256" key="2">
    <source>
        <dbReference type="SAM" id="MobiDB-lite"/>
    </source>
</evidence>
<evidence type="ECO:0000313" key="4">
    <source>
        <dbReference type="Proteomes" id="UP001153076"/>
    </source>
</evidence>
<comment type="caution">
    <text evidence="3">The sequence shown here is derived from an EMBL/GenBank/DDBJ whole genome shotgun (WGS) entry which is preliminary data.</text>
</comment>
<dbReference type="AlphaFoldDB" id="A0A9Q1GJ56"/>
<keyword evidence="1" id="KW-0004">4Fe-4S</keyword>
<accession>A0A9Q1GJ56</accession>
<dbReference type="GO" id="GO:0005739">
    <property type="term" value="C:mitochondrion"/>
    <property type="evidence" value="ECO:0007669"/>
    <property type="project" value="TreeGrafter"/>
</dbReference>
<dbReference type="Proteomes" id="UP001153076">
    <property type="component" value="Unassembled WGS sequence"/>
</dbReference>
<keyword evidence="1" id="KW-0408">Iron</keyword>
<dbReference type="PANTHER" id="PTHR10949:SF38">
    <property type="entry name" value="LIPOYL SYNTHASE, CHLOROPLASTIC"/>
    <property type="match status" value="1"/>
</dbReference>
<protein>
    <submittedName>
        <fullName evidence="3">Uncharacterized protein</fullName>
    </submittedName>
</protein>
<dbReference type="EMBL" id="JAKOGI010002678">
    <property type="protein sequence ID" value="KAJ8421540.1"/>
    <property type="molecule type" value="Genomic_DNA"/>
</dbReference>
<organism evidence="3 4">
    <name type="scientific">Carnegiea gigantea</name>
    <dbReference type="NCBI Taxonomy" id="171969"/>
    <lineage>
        <taxon>Eukaryota</taxon>
        <taxon>Viridiplantae</taxon>
        <taxon>Streptophyta</taxon>
        <taxon>Embryophyta</taxon>
        <taxon>Tracheophyta</taxon>
        <taxon>Spermatophyta</taxon>
        <taxon>Magnoliopsida</taxon>
        <taxon>eudicotyledons</taxon>
        <taxon>Gunneridae</taxon>
        <taxon>Pentapetalae</taxon>
        <taxon>Caryophyllales</taxon>
        <taxon>Cactineae</taxon>
        <taxon>Cactaceae</taxon>
        <taxon>Cactoideae</taxon>
        <taxon>Echinocereeae</taxon>
        <taxon>Carnegiea</taxon>
    </lineage>
</organism>
<keyword evidence="1" id="KW-0479">Metal-binding</keyword>
<proteinExistence type="predicted"/>
<feature type="region of interest" description="Disordered" evidence="2">
    <location>
        <begin position="111"/>
        <end position="146"/>
    </location>
</feature>
<dbReference type="OrthoDB" id="3231at2759"/>
<dbReference type="PANTHER" id="PTHR10949">
    <property type="entry name" value="LIPOYL SYNTHASE"/>
    <property type="match status" value="1"/>
</dbReference>
<gene>
    <name evidence="3" type="ORF">Cgig2_017996</name>
</gene>
<evidence type="ECO:0000256" key="1">
    <source>
        <dbReference type="ARBA" id="ARBA00022485"/>
    </source>
</evidence>
<reference evidence="3" key="1">
    <citation type="submission" date="2022-04" db="EMBL/GenBank/DDBJ databases">
        <title>Carnegiea gigantea Genome sequencing and assembly v2.</title>
        <authorList>
            <person name="Copetti D."/>
            <person name="Sanderson M.J."/>
            <person name="Burquez A."/>
            <person name="Wojciechowski M.F."/>
        </authorList>
    </citation>
    <scope>NUCLEOTIDE SEQUENCE</scope>
    <source>
        <strain evidence="3">SGP5-SGP5p</strain>
        <tissue evidence="3">Aerial part</tissue>
    </source>
</reference>
<evidence type="ECO:0000313" key="3">
    <source>
        <dbReference type="EMBL" id="KAJ8421540.1"/>
    </source>
</evidence>
<keyword evidence="1" id="KW-0411">Iron-sulfur</keyword>
<dbReference type="InterPro" id="IPR003698">
    <property type="entry name" value="Lipoyl_synth"/>
</dbReference>
<keyword evidence="4" id="KW-1185">Reference proteome</keyword>
<dbReference type="GO" id="GO:0016992">
    <property type="term" value="F:lipoate synthase activity"/>
    <property type="evidence" value="ECO:0007669"/>
    <property type="project" value="InterPro"/>
</dbReference>
<name>A0A9Q1GJ56_9CARY</name>
<sequence length="297" mass="31770">MSTRDLKRGCGRVCSFDRVGTVTFGCVGRRADHVRRGNPRSLVLSSSPSLFTLQSSLLTSHLRLSVLLGLPVALSLRLPPSTVGPSLTAFLLRLPVALSLCLPPSTAGGSLSSPSSTGLLPSHSSPSSFNSLALPPTPSPASSSQIPPANFLVSHLPLHPATRPESRSASTVDGRVIRPFHVPSRPTRPFPGDPLVTPTLRGDFKAVDVLVHSGLDVFAHNIGTVKQLQRIVRDPQAGRPRDMIIPIYCRRGLFTCALLSVLGFWWHGQPPILAYQDIPGLEIDPCGAILGVTRLYV</sequence>
<dbReference type="GO" id="GO:0051539">
    <property type="term" value="F:4 iron, 4 sulfur cluster binding"/>
    <property type="evidence" value="ECO:0007669"/>
    <property type="project" value="UniProtKB-KW"/>
</dbReference>